<accession>A0A0F9NUV6</accession>
<gene>
    <name evidence="1" type="ORF">LCGC14_1292490</name>
</gene>
<comment type="caution">
    <text evidence="1">The sequence shown here is derived from an EMBL/GenBank/DDBJ whole genome shotgun (WGS) entry which is preliminary data.</text>
</comment>
<reference evidence="1" key="1">
    <citation type="journal article" date="2015" name="Nature">
        <title>Complex archaea that bridge the gap between prokaryotes and eukaryotes.</title>
        <authorList>
            <person name="Spang A."/>
            <person name="Saw J.H."/>
            <person name="Jorgensen S.L."/>
            <person name="Zaremba-Niedzwiedzka K."/>
            <person name="Martijn J."/>
            <person name="Lind A.E."/>
            <person name="van Eijk R."/>
            <person name="Schleper C."/>
            <person name="Guy L."/>
            <person name="Ettema T.J."/>
        </authorList>
    </citation>
    <scope>NUCLEOTIDE SEQUENCE</scope>
</reference>
<proteinExistence type="predicted"/>
<evidence type="ECO:0000313" key="1">
    <source>
        <dbReference type="EMBL" id="KKM85092.1"/>
    </source>
</evidence>
<sequence>NLIDTISDTHNERITIDYLTFLIDIVKNYYKVEVPKIDGVTNFLGIL</sequence>
<dbReference type="EMBL" id="LAZR01007464">
    <property type="protein sequence ID" value="KKM85092.1"/>
    <property type="molecule type" value="Genomic_DNA"/>
</dbReference>
<organism evidence="1">
    <name type="scientific">marine sediment metagenome</name>
    <dbReference type="NCBI Taxonomy" id="412755"/>
    <lineage>
        <taxon>unclassified sequences</taxon>
        <taxon>metagenomes</taxon>
        <taxon>ecological metagenomes</taxon>
    </lineage>
</organism>
<feature type="non-terminal residue" evidence="1">
    <location>
        <position position="1"/>
    </location>
</feature>
<name>A0A0F9NUV6_9ZZZZ</name>
<dbReference type="AlphaFoldDB" id="A0A0F9NUV6"/>
<protein>
    <submittedName>
        <fullName evidence="1">Uncharacterized protein</fullName>
    </submittedName>
</protein>